<reference evidence="2 3" key="1">
    <citation type="submission" date="2015-02" db="EMBL/GenBank/DDBJ databases">
        <title>Single-cell genomics of uncultivated deep-branching MTB reveals a conserved set of magnetosome genes.</title>
        <authorList>
            <person name="Kolinko S."/>
            <person name="Richter M."/>
            <person name="Glockner F.O."/>
            <person name="Brachmann A."/>
            <person name="Schuler D."/>
        </authorList>
    </citation>
    <scope>NUCLEOTIDE SEQUENCE [LARGE SCALE GENOMIC DNA]</scope>
    <source>
        <strain evidence="2">TM-1</strain>
    </source>
</reference>
<dbReference type="PROSITE" id="PS50911">
    <property type="entry name" value="CHAP"/>
    <property type="match status" value="1"/>
</dbReference>
<accession>A0A0F3GPX1</accession>
<dbReference type="Proteomes" id="UP000033423">
    <property type="component" value="Unassembled WGS sequence"/>
</dbReference>
<keyword evidence="3" id="KW-1185">Reference proteome</keyword>
<protein>
    <submittedName>
        <fullName evidence="2">CHAP domain containing protein</fullName>
    </submittedName>
</protein>
<dbReference type="Gene3D" id="3.90.1720.10">
    <property type="entry name" value="endopeptidase domain like (from Nostoc punctiforme)"/>
    <property type="match status" value="1"/>
</dbReference>
<comment type="caution">
    <text evidence="2">The sequence shown here is derived from an EMBL/GenBank/DDBJ whole genome shotgun (WGS) entry which is preliminary data.</text>
</comment>
<dbReference type="InterPro" id="IPR007921">
    <property type="entry name" value="CHAP_dom"/>
</dbReference>
<dbReference type="AlphaFoldDB" id="A0A0F3GPX1"/>
<evidence type="ECO:0000259" key="1">
    <source>
        <dbReference type="PROSITE" id="PS50911"/>
    </source>
</evidence>
<organism evidence="2 3">
    <name type="scientific">Candidatus Magnetobacterium bavaricum</name>
    <dbReference type="NCBI Taxonomy" id="29290"/>
    <lineage>
        <taxon>Bacteria</taxon>
        <taxon>Pseudomonadati</taxon>
        <taxon>Nitrospirota</taxon>
        <taxon>Thermodesulfovibrionia</taxon>
        <taxon>Thermodesulfovibrionales</taxon>
        <taxon>Candidatus Magnetobacteriaceae</taxon>
        <taxon>Candidatus Magnetobacterium</taxon>
    </lineage>
</organism>
<feature type="non-terminal residue" evidence="2">
    <location>
        <position position="1"/>
    </location>
</feature>
<gene>
    <name evidence="2" type="ORF">MBAV_003865</name>
</gene>
<dbReference type="EMBL" id="LACI01001675">
    <property type="protein sequence ID" value="KJU83941.1"/>
    <property type="molecule type" value="Genomic_DNA"/>
</dbReference>
<evidence type="ECO:0000313" key="3">
    <source>
        <dbReference type="Proteomes" id="UP000033423"/>
    </source>
</evidence>
<feature type="domain" description="Peptidase C51" evidence="1">
    <location>
        <begin position="1"/>
        <end position="82"/>
    </location>
</feature>
<proteinExistence type="predicted"/>
<sequence>KQASEPKNNYVVVFEAGAYGANKTYGHVGIIKKVSSLDKKTWQITVKGANQGGKTSTDASCNNVSEWKINVSKTANNMSYWKK</sequence>
<name>A0A0F3GPX1_9BACT</name>
<evidence type="ECO:0000313" key="2">
    <source>
        <dbReference type="EMBL" id="KJU83941.1"/>
    </source>
</evidence>